<dbReference type="AlphaFoldDB" id="A0A8J6JYH2"/>
<keyword evidence="2" id="KW-1185">Reference proteome</keyword>
<sequence>MPQWECQSDGSIHTHTELCAFLQALVAPYPYIVAESKICTMRSTTAPKCGLLYACFACKRTRFSKWQITGIGWTYVYLQPCILCV</sequence>
<dbReference type="EMBL" id="WNTK01000013">
    <property type="protein sequence ID" value="KAG9474438.1"/>
    <property type="molecule type" value="Genomic_DNA"/>
</dbReference>
<reference evidence="1" key="1">
    <citation type="thesis" date="2020" institute="ProQuest LLC" country="789 East Eisenhower Parkway, Ann Arbor, MI, USA">
        <title>Comparative Genomics and Chromosome Evolution.</title>
        <authorList>
            <person name="Mudd A.B."/>
        </authorList>
    </citation>
    <scope>NUCLEOTIDE SEQUENCE</scope>
    <source>
        <strain evidence="1">HN-11 Male</strain>
        <tissue evidence="1">Kidney and liver</tissue>
    </source>
</reference>
<evidence type="ECO:0000313" key="2">
    <source>
        <dbReference type="Proteomes" id="UP000770717"/>
    </source>
</evidence>
<gene>
    <name evidence="1" type="ORF">GDO78_004639</name>
</gene>
<dbReference type="Proteomes" id="UP000770717">
    <property type="component" value="Unassembled WGS sequence"/>
</dbReference>
<evidence type="ECO:0000313" key="1">
    <source>
        <dbReference type="EMBL" id="KAG9474438.1"/>
    </source>
</evidence>
<accession>A0A8J6JYH2</accession>
<organism evidence="1 2">
    <name type="scientific">Eleutherodactylus coqui</name>
    <name type="common">Puerto Rican coqui</name>
    <dbReference type="NCBI Taxonomy" id="57060"/>
    <lineage>
        <taxon>Eukaryota</taxon>
        <taxon>Metazoa</taxon>
        <taxon>Chordata</taxon>
        <taxon>Craniata</taxon>
        <taxon>Vertebrata</taxon>
        <taxon>Euteleostomi</taxon>
        <taxon>Amphibia</taxon>
        <taxon>Batrachia</taxon>
        <taxon>Anura</taxon>
        <taxon>Neobatrachia</taxon>
        <taxon>Hyloidea</taxon>
        <taxon>Eleutherodactylidae</taxon>
        <taxon>Eleutherodactylinae</taxon>
        <taxon>Eleutherodactylus</taxon>
        <taxon>Eleutherodactylus</taxon>
    </lineage>
</organism>
<proteinExistence type="predicted"/>
<comment type="caution">
    <text evidence="1">The sequence shown here is derived from an EMBL/GenBank/DDBJ whole genome shotgun (WGS) entry which is preliminary data.</text>
</comment>
<name>A0A8J6JYH2_ELECQ</name>
<protein>
    <submittedName>
        <fullName evidence="1">Uncharacterized protein</fullName>
    </submittedName>
</protein>